<reference evidence="2 3" key="1">
    <citation type="submission" date="2023-05" db="EMBL/GenBank/DDBJ databases">
        <title>Metabolic capabilities are highly conserved among human nasal-associated Corynebacterium species in pangenomic analyses.</title>
        <authorList>
            <person name="Tran T.H."/>
            <person name="Roberts A.Q."/>
            <person name="Escapa I.F."/>
            <person name="Gao W."/>
            <person name="Conlan S."/>
            <person name="Kong H."/>
            <person name="Segre J.A."/>
            <person name="Kelly M.S."/>
            <person name="Lemon K.P."/>
        </authorList>
    </citation>
    <scope>NUCLEOTIDE SEQUENCE [LARGE SCALE GENOMIC DNA]</scope>
    <source>
        <strain evidence="2 3">KPL3802</strain>
    </source>
</reference>
<dbReference type="PROSITE" id="PS50011">
    <property type="entry name" value="PROTEIN_KINASE_DOM"/>
    <property type="match status" value="1"/>
</dbReference>
<protein>
    <submittedName>
        <fullName evidence="2">Phosphotransferase</fullName>
    </submittedName>
</protein>
<evidence type="ECO:0000313" key="2">
    <source>
        <dbReference type="EMBL" id="MDK4248629.1"/>
    </source>
</evidence>
<dbReference type="RefSeq" id="WP_084538527.1">
    <property type="nucleotide sequence ID" value="NZ_JASNUI010000009.1"/>
</dbReference>
<dbReference type="Gene3D" id="1.50.10.10">
    <property type="match status" value="1"/>
</dbReference>
<dbReference type="Pfam" id="PF25816">
    <property type="entry name" value="RamC_N"/>
    <property type="match status" value="1"/>
</dbReference>
<proteinExistence type="predicted"/>
<feature type="domain" description="Protein kinase" evidence="1">
    <location>
        <begin position="235"/>
        <end position="494"/>
    </location>
</feature>
<evidence type="ECO:0000259" key="1">
    <source>
        <dbReference type="PROSITE" id="PS50011"/>
    </source>
</evidence>
<dbReference type="InterPro" id="IPR012341">
    <property type="entry name" value="6hp_glycosidase-like_sf"/>
</dbReference>
<keyword evidence="3" id="KW-1185">Reference proteome</keyword>
<dbReference type="Proteomes" id="UP001239414">
    <property type="component" value="Unassembled WGS sequence"/>
</dbReference>
<dbReference type="SUPFAM" id="SSF56112">
    <property type="entry name" value="Protein kinase-like (PK-like)"/>
    <property type="match status" value="1"/>
</dbReference>
<dbReference type="Gene3D" id="1.10.510.10">
    <property type="entry name" value="Transferase(Phosphotransferase) domain 1"/>
    <property type="match status" value="1"/>
</dbReference>
<gene>
    <name evidence="2" type="ORF">QPX34_11510</name>
</gene>
<evidence type="ECO:0000313" key="3">
    <source>
        <dbReference type="Proteomes" id="UP001239414"/>
    </source>
</evidence>
<dbReference type="InterPro" id="IPR057929">
    <property type="entry name" value="RamC_N"/>
</dbReference>
<name>A0ABT7FST8_9CORY</name>
<sequence>MSDKKHKNNSNEGWKLKLKTFAVSSHPLVYDEPKRESERWKISERWSFLSRDIASPWRFVGPKPNDLPQCGWKIHLSAIPSQAEEILGTAIPILVDAGVYFKVAADPSVYFKKLLKTASVDEFGKLLTAYPVTLEKFDALVSELYHALQGFRAPEILSDAQIGNSPVHFRYGSFLLMEKWCEEKQRWLEALESPSGEVFWPSRSGCLEIPRWAPRSGSINAALAKRDRNAVRVPFEVDQVLRYSSRGLSMKAYYQGREVFVKEVRVLSGFTTRSSDGVSSLKQESKVLEELKGLDGVPSKCEMINGEKSSFLITDYFNGKSLRAYVTETCPLVLGTEEKTDSYVFWAKSCMEKARAVLTRVHDIGWCHGDISPDNILVSLNGEVMIVDWEAAAPTGTGVPKYWTPGFSMADPRIRCSNQEKDFRLEENDLYGLGKIALSLFYPSASQVDFSLEERSVILDEIQDFYGKAAREWLEEFIELPVPRYAFGRVNEFDLAGGIVESWGRFEEHLQVSETIPVGAGSLGSGTIFSPEGLRDLVYTQSQNQYEDYRFKSELLRKAEIDSDLYNRNAVHLTELRMVLKPTPDSINEYVQSLEREYSSKIEHEFTLEKMIRDLVILSRVRGSGSLLRNETSLLLEELGLNLSDLLLSSFGDRKIEASGGLLSGWSGAAMALLQWWEFEQSSRAESVLDVAETMCTEDLLGCKKSKNGSLMIDDGDRLLPYLAEGSAGVLWAITEFAKKHRIIATDEQLLGLIEACSSKYFATAGLFYGRAGCYWALKRANEVFGSQVGGQMVRSQEILLKKQCMEMDGAVYCLGDRNERFTLDFAFGTAGVLYALTKKACRPGDWIPFPELGGKNA</sequence>
<dbReference type="SUPFAM" id="SSF158745">
    <property type="entry name" value="LanC-like"/>
    <property type="match status" value="1"/>
</dbReference>
<organism evidence="2 3">
    <name type="scientific">Corynebacterium accolens</name>
    <dbReference type="NCBI Taxonomy" id="38284"/>
    <lineage>
        <taxon>Bacteria</taxon>
        <taxon>Bacillati</taxon>
        <taxon>Actinomycetota</taxon>
        <taxon>Actinomycetes</taxon>
        <taxon>Mycobacteriales</taxon>
        <taxon>Corynebacteriaceae</taxon>
        <taxon>Corynebacterium</taxon>
    </lineage>
</organism>
<accession>A0ABT7FST8</accession>
<dbReference type="EMBL" id="JASNUO010000016">
    <property type="protein sequence ID" value="MDK4248629.1"/>
    <property type="molecule type" value="Genomic_DNA"/>
</dbReference>
<dbReference type="InterPro" id="IPR011009">
    <property type="entry name" value="Kinase-like_dom_sf"/>
</dbReference>
<comment type="caution">
    <text evidence="2">The sequence shown here is derived from an EMBL/GenBank/DDBJ whole genome shotgun (WGS) entry which is preliminary data.</text>
</comment>
<dbReference type="InterPro" id="IPR000719">
    <property type="entry name" value="Prot_kinase_dom"/>
</dbReference>